<feature type="non-terminal residue" evidence="13">
    <location>
        <position position="387"/>
    </location>
</feature>
<dbReference type="InterPro" id="IPR034523">
    <property type="entry name" value="PSP1_RRM2"/>
</dbReference>
<dbReference type="CDD" id="cd12949">
    <property type="entry name" value="NOPS_PSPC1"/>
    <property type="match status" value="1"/>
</dbReference>
<dbReference type="InterPro" id="IPR000504">
    <property type="entry name" value="RRM_dom"/>
</dbReference>
<keyword evidence="4" id="KW-0597">Phosphoprotein</keyword>
<dbReference type="SUPFAM" id="SSF54928">
    <property type="entry name" value="RNA-binding domain, RBD"/>
    <property type="match status" value="1"/>
</dbReference>
<evidence type="ECO:0000256" key="3">
    <source>
        <dbReference type="ARBA" id="ARBA00020221"/>
    </source>
</evidence>
<dbReference type="InterPro" id="IPR012677">
    <property type="entry name" value="Nucleotide-bd_a/b_plait_sf"/>
</dbReference>
<keyword evidence="7 10" id="KW-0175">Coiled coil</keyword>
<dbReference type="OrthoDB" id="10067824at2759"/>
<keyword evidence="5" id="KW-0677">Repeat</keyword>
<dbReference type="GO" id="GO:0003723">
    <property type="term" value="F:RNA binding"/>
    <property type="evidence" value="ECO:0007669"/>
    <property type="project" value="UniProtKB-UniRule"/>
</dbReference>
<evidence type="ECO:0000256" key="10">
    <source>
        <dbReference type="SAM" id="Coils"/>
    </source>
</evidence>
<evidence type="ECO:0000259" key="12">
    <source>
        <dbReference type="PROSITE" id="PS50102"/>
    </source>
</evidence>
<dbReference type="AlphaFoldDB" id="A0A7L2QWH1"/>
<dbReference type="EMBL" id="VYZR01090483">
    <property type="protein sequence ID" value="NXS01351.1"/>
    <property type="molecule type" value="Genomic_DNA"/>
</dbReference>
<dbReference type="PANTHER" id="PTHR23189">
    <property type="entry name" value="RNA RECOGNITION MOTIF-CONTAINING"/>
    <property type="match status" value="1"/>
</dbReference>
<keyword evidence="14" id="KW-1185">Reference proteome</keyword>
<evidence type="ECO:0000256" key="11">
    <source>
        <dbReference type="SAM" id="MobiDB-lite"/>
    </source>
</evidence>
<feature type="non-terminal residue" evidence="13">
    <location>
        <position position="1"/>
    </location>
</feature>
<keyword evidence="8" id="KW-0539">Nucleus</keyword>
<reference evidence="13 14" key="1">
    <citation type="submission" date="2019-09" db="EMBL/GenBank/DDBJ databases">
        <title>Bird 10,000 Genomes (B10K) Project - Family phase.</title>
        <authorList>
            <person name="Zhang G."/>
        </authorList>
    </citation>
    <scope>NUCLEOTIDE SEQUENCE [LARGE SCALE GENOMIC DNA]</scope>
    <source>
        <strain evidence="13">B10K-DU-002-81</strain>
    </source>
</reference>
<evidence type="ECO:0000256" key="8">
    <source>
        <dbReference type="ARBA" id="ARBA00023242"/>
    </source>
</evidence>
<dbReference type="InterPro" id="IPR034522">
    <property type="entry name" value="PSP1_RRM1"/>
</dbReference>
<proteinExistence type="inferred from homology"/>
<dbReference type="FunFam" id="3.30.70.330:FF:000126">
    <property type="entry name" value="paraspeckle component 1 isoform X1"/>
    <property type="match status" value="1"/>
</dbReference>
<dbReference type="FunFam" id="3.30.70.330:FF:000043">
    <property type="entry name" value="paraspeckle component 1 isoform X1"/>
    <property type="match status" value="1"/>
</dbReference>
<evidence type="ECO:0000256" key="5">
    <source>
        <dbReference type="ARBA" id="ARBA00022737"/>
    </source>
</evidence>
<dbReference type="Gene3D" id="3.30.70.330">
    <property type="match status" value="2"/>
</dbReference>
<organism evidence="13 14">
    <name type="scientific">Oxylabes madagascariensis</name>
    <name type="common">white-throated Oxylabes</name>
    <dbReference type="NCBI Taxonomy" id="98144"/>
    <lineage>
        <taxon>Eukaryota</taxon>
        <taxon>Metazoa</taxon>
        <taxon>Chordata</taxon>
        <taxon>Craniata</taxon>
        <taxon>Vertebrata</taxon>
        <taxon>Euteleostomi</taxon>
        <taxon>Archelosauria</taxon>
        <taxon>Archosauria</taxon>
        <taxon>Dinosauria</taxon>
        <taxon>Saurischia</taxon>
        <taxon>Theropoda</taxon>
        <taxon>Coelurosauria</taxon>
        <taxon>Aves</taxon>
        <taxon>Neognathae</taxon>
        <taxon>Neoaves</taxon>
        <taxon>Telluraves</taxon>
        <taxon>Australaves</taxon>
        <taxon>Passeriformes</taxon>
        <taxon>Sylvioidea</taxon>
        <taxon>Timaliidae</taxon>
        <taxon>Oxylabes</taxon>
    </lineage>
</organism>
<evidence type="ECO:0000256" key="1">
    <source>
        <dbReference type="ARBA" id="ARBA00004324"/>
    </source>
</evidence>
<dbReference type="CDD" id="cd12586">
    <property type="entry name" value="RRM1_PSP1"/>
    <property type="match status" value="1"/>
</dbReference>
<dbReference type="InterPro" id="IPR035979">
    <property type="entry name" value="RBD_domain_sf"/>
</dbReference>
<name>A0A7L2QWH1_9PASS</name>
<dbReference type="CDD" id="cd12589">
    <property type="entry name" value="RRM2_PSP1"/>
    <property type="match status" value="1"/>
</dbReference>
<comment type="subcellular location">
    <subcellularLocation>
        <location evidence="1">Nucleus speckle</location>
    </subcellularLocation>
</comment>
<feature type="compositionally biased region" description="Basic and acidic residues" evidence="11">
    <location>
        <begin position="359"/>
        <end position="376"/>
    </location>
</feature>
<dbReference type="PROSITE" id="PS50102">
    <property type="entry name" value="RRM"/>
    <property type="match status" value="2"/>
</dbReference>
<dbReference type="GO" id="GO:0042382">
    <property type="term" value="C:paraspeckles"/>
    <property type="evidence" value="ECO:0007669"/>
    <property type="project" value="UniProtKB-ARBA"/>
</dbReference>
<dbReference type="Pfam" id="PF08075">
    <property type="entry name" value="NOPS"/>
    <property type="match status" value="1"/>
</dbReference>
<protein>
    <recommendedName>
        <fullName evidence="3">Paraspeckle component 1</fullName>
    </recommendedName>
</protein>
<evidence type="ECO:0000256" key="9">
    <source>
        <dbReference type="PROSITE-ProRule" id="PRU00176"/>
    </source>
</evidence>
<dbReference type="InterPro" id="IPR012975">
    <property type="entry name" value="NOPS"/>
</dbReference>
<dbReference type="SMART" id="SM00360">
    <property type="entry name" value="RRM"/>
    <property type="match status" value="2"/>
</dbReference>
<keyword evidence="6 9" id="KW-0694">RNA-binding</keyword>
<comment type="similarity">
    <text evidence="2">Belongs to the PSPC family.</text>
</comment>
<sequence>MAANRNLKQVRIENSSPAAPLGMVGGGGGGNLKGLRGLEAESEAAAAMALAPSKEGGRDEEPEVGFTIDIKSFLKPGEKSYTQRCRLFVGNLPTDITEEDFKRLFERYGEPSEVFINRDRGFGFIRLESRTLAEIAKAELDGTILKSRPLRIRFATHGAALTVKNLSPVVSNELLEQAFSQFGPVERAVVVVDDRGRATGKGFVEFAAKPPARKALERCSDGAFLLTTTPRPVVVEPMEQFDDEDGLPEKLMQKTQQYHKEREQPPRFAQPGTFEFEYASRWKALDEMEKQQREQVDRNIREAKEKLEAEMEAARHEHQLMLMRQDKKEQHKHISELKICLLALLKCFNPLHEEEHRRREEEMLRQREQEELRRQQEGGFKPNFMDN</sequence>
<evidence type="ECO:0000313" key="14">
    <source>
        <dbReference type="Proteomes" id="UP000570288"/>
    </source>
</evidence>
<evidence type="ECO:0000256" key="4">
    <source>
        <dbReference type="ARBA" id="ARBA00022553"/>
    </source>
</evidence>
<comment type="caution">
    <text evidence="13">The sequence shown here is derived from an EMBL/GenBank/DDBJ whole genome shotgun (WGS) entry which is preliminary data.</text>
</comment>
<dbReference type="Proteomes" id="UP000570288">
    <property type="component" value="Unassembled WGS sequence"/>
</dbReference>
<evidence type="ECO:0000256" key="7">
    <source>
        <dbReference type="ARBA" id="ARBA00023054"/>
    </source>
</evidence>
<evidence type="ECO:0000313" key="13">
    <source>
        <dbReference type="EMBL" id="NXS01351.1"/>
    </source>
</evidence>
<feature type="region of interest" description="Disordered" evidence="11">
    <location>
        <begin position="359"/>
        <end position="387"/>
    </location>
</feature>
<dbReference type="GO" id="GO:0016607">
    <property type="term" value="C:nuclear speck"/>
    <property type="evidence" value="ECO:0007669"/>
    <property type="project" value="UniProtKB-SubCell"/>
</dbReference>
<dbReference type="Pfam" id="PF00076">
    <property type="entry name" value="RRM_1"/>
    <property type="match status" value="2"/>
</dbReference>
<feature type="domain" description="RRM" evidence="12">
    <location>
        <begin position="159"/>
        <end position="240"/>
    </location>
</feature>
<feature type="domain" description="RRM" evidence="12">
    <location>
        <begin position="85"/>
        <end position="157"/>
    </location>
</feature>
<feature type="coiled-coil region" evidence="10">
    <location>
        <begin position="286"/>
        <end position="324"/>
    </location>
</feature>
<evidence type="ECO:0000256" key="6">
    <source>
        <dbReference type="ARBA" id="ARBA00022884"/>
    </source>
</evidence>
<accession>A0A7L2QWH1</accession>
<gene>
    <name evidence="13" type="primary">Pspc1</name>
    <name evidence="13" type="ORF">OXYMAD_R01162</name>
</gene>
<evidence type="ECO:0000256" key="2">
    <source>
        <dbReference type="ARBA" id="ARBA00005922"/>
    </source>
</evidence>
<dbReference type="Gene3D" id="6.10.250.1170">
    <property type="match status" value="1"/>
</dbReference>